<dbReference type="PRINTS" id="PR00449">
    <property type="entry name" value="RASTRNSFRMNG"/>
</dbReference>
<dbReference type="Pfam" id="PF00071">
    <property type="entry name" value="Ras"/>
    <property type="match status" value="1"/>
</dbReference>
<evidence type="ECO:0000256" key="1">
    <source>
        <dbReference type="ARBA" id="ARBA00008344"/>
    </source>
</evidence>
<evidence type="ECO:0000313" key="5">
    <source>
        <dbReference type="EMBL" id="KAK3375775.1"/>
    </source>
</evidence>
<dbReference type="SUPFAM" id="SSF52540">
    <property type="entry name" value="P-loop containing nucleoside triphosphate hydrolases"/>
    <property type="match status" value="1"/>
</dbReference>
<organism evidence="5 6">
    <name type="scientific">Lasiosphaeria ovina</name>
    <dbReference type="NCBI Taxonomy" id="92902"/>
    <lineage>
        <taxon>Eukaryota</taxon>
        <taxon>Fungi</taxon>
        <taxon>Dikarya</taxon>
        <taxon>Ascomycota</taxon>
        <taxon>Pezizomycotina</taxon>
        <taxon>Sordariomycetes</taxon>
        <taxon>Sordariomycetidae</taxon>
        <taxon>Sordariales</taxon>
        <taxon>Lasiosphaeriaceae</taxon>
        <taxon>Lasiosphaeria</taxon>
    </lineage>
</organism>
<dbReference type="Gene3D" id="3.40.50.300">
    <property type="entry name" value="P-loop containing nucleotide triphosphate hydrolases"/>
    <property type="match status" value="1"/>
</dbReference>
<sequence>MPFKKPERVFRLGIVSDPQTGKTALACQVCIYLPGQDESQETWNDFSIVKFQLKYKQPTADVWHPPSYEQYCNHFTIDHQRCVFKTRIQKYPCSQSDGVVLVYDIANRASFAAIRGYHDQLRRDHEIVTQRANSTVRFERLPIVMVGNKADLVSDRTVPTEEGATLARELGCCGFLETSATQGGGGQHGHHRKDLF</sequence>
<dbReference type="EMBL" id="JAULSN010000003">
    <property type="protein sequence ID" value="KAK3375775.1"/>
    <property type="molecule type" value="Genomic_DNA"/>
</dbReference>
<dbReference type="InterPro" id="IPR051065">
    <property type="entry name" value="Ras-related_GTPase"/>
</dbReference>
<protein>
    <recommendedName>
        <fullName evidence="2">small monomeric GTPase</fullName>
        <ecNumber evidence="2">3.6.5.2</ecNumber>
    </recommendedName>
</protein>
<dbReference type="SMART" id="SM00173">
    <property type="entry name" value="RAS"/>
    <property type="match status" value="1"/>
</dbReference>
<comment type="similarity">
    <text evidence="1">Belongs to the small GTPase superfamily. Ras family.</text>
</comment>
<evidence type="ECO:0000313" key="6">
    <source>
        <dbReference type="Proteomes" id="UP001287356"/>
    </source>
</evidence>
<dbReference type="Proteomes" id="UP001287356">
    <property type="component" value="Unassembled WGS sequence"/>
</dbReference>
<comment type="caution">
    <text evidence="5">The sequence shown here is derived from an EMBL/GenBank/DDBJ whole genome shotgun (WGS) entry which is preliminary data.</text>
</comment>
<dbReference type="GO" id="GO:0003925">
    <property type="term" value="F:G protein activity"/>
    <property type="evidence" value="ECO:0007669"/>
    <property type="project" value="UniProtKB-EC"/>
</dbReference>
<reference evidence="5" key="1">
    <citation type="journal article" date="2023" name="Mol. Phylogenet. Evol.">
        <title>Genome-scale phylogeny and comparative genomics of the fungal order Sordariales.</title>
        <authorList>
            <person name="Hensen N."/>
            <person name="Bonometti L."/>
            <person name="Westerberg I."/>
            <person name="Brannstrom I.O."/>
            <person name="Guillou S."/>
            <person name="Cros-Aarteil S."/>
            <person name="Calhoun S."/>
            <person name="Haridas S."/>
            <person name="Kuo A."/>
            <person name="Mondo S."/>
            <person name="Pangilinan J."/>
            <person name="Riley R."/>
            <person name="LaButti K."/>
            <person name="Andreopoulos B."/>
            <person name="Lipzen A."/>
            <person name="Chen C."/>
            <person name="Yan M."/>
            <person name="Daum C."/>
            <person name="Ng V."/>
            <person name="Clum A."/>
            <person name="Steindorff A."/>
            <person name="Ohm R.A."/>
            <person name="Martin F."/>
            <person name="Silar P."/>
            <person name="Natvig D.O."/>
            <person name="Lalanne C."/>
            <person name="Gautier V."/>
            <person name="Ament-Velasquez S.L."/>
            <person name="Kruys A."/>
            <person name="Hutchinson M.I."/>
            <person name="Powell A.J."/>
            <person name="Barry K."/>
            <person name="Miller A.N."/>
            <person name="Grigoriev I.V."/>
            <person name="Debuchy R."/>
            <person name="Gladieux P."/>
            <person name="Hiltunen Thoren M."/>
            <person name="Johannesson H."/>
        </authorList>
    </citation>
    <scope>NUCLEOTIDE SEQUENCE</scope>
    <source>
        <strain evidence="5">CBS 958.72</strain>
    </source>
</reference>
<evidence type="ECO:0000256" key="4">
    <source>
        <dbReference type="ARBA" id="ARBA00048098"/>
    </source>
</evidence>
<gene>
    <name evidence="5" type="ORF">B0T24DRAFT_526137</name>
</gene>
<name>A0AAE0KGG4_9PEZI</name>
<dbReference type="PANTHER" id="PTHR45704">
    <property type="entry name" value="RAS-LIKE FAMILY MEMBER 11"/>
    <property type="match status" value="1"/>
</dbReference>
<accession>A0AAE0KGG4</accession>
<evidence type="ECO:0000256" key="3">
    <source>
        <dbReference type="ARBA" id="ARBA00022801"/>
    </source>
</evidence>
<dbReference type="PROSITE" id="PS51421">
    <property type="entry name" value="RAS"/>
    <property type="match status" value="1"/>
</dbReference>
<proteinExistence type="inferred from homology"/>
<reference evidence="5" key="2">
    <citation type="submission" date="2023-06" db="EMBL/GenBank/DDBJ databases">
        <authorList>
            <consortium name="Lawrence Berkeley National Laboratory"/>
            <person name="Haridas S."/>
            <person name="Hensen N."/>
            <person name="Bonometti L."/>
            <person name="Westerberg I."/>
            <person name="Brannstrom I.O."/>
            <person name="Guillou S."/>
            <person name="Cros-Aarteil S."/>
            <person name="Calhoun S."/>
            <person name="Kuo A."/>
            <person name="Mondo S."/>
            <person name="Pangilinan J."/>
            <person name="Riley R."/>
            <person name="Labutti K."/>
            <person name="Andreopoulos B."/>
            <person name="Lipzen A."/>
            <person name="Chen C."/>
            <person name="Yanf M."/>
            <person name="Daum C."/>
            <person name="Ng V."/>
            <person name="Clum A."/>
            <person name="Steindorff A."/>
            <person name="Ohm R."/>
            <person name="Martin F."/>
            <person name="Silar P."/>
            <person name="Natvig D."/>
            <person name="Lalanne C."/>
            <person name="Gautier V."/>
            <person name="Ament-Velasquez S.L."/>
            <person name="Kruys A."/>
            <person name="Hutchinson M.I."/>
            <person name="Powell A.J."/>
            <person name="Barry K."/>
            <person name="Miller A.N."/>
            <person name="Grigoriev I.V."/>
            <person name="Debuchy R."/>
            <person name="Gladieux P."/>
            <person name="Thoren M.H."/>
            <person name="Johannesson H."/>
        </authorList>
    </citation>
    <scope>NUCLEOTIDE SEQUENCE</scope>
    <source>
        <strain evidence="5">CBS 958.72</strain>
    </source>
</reference>
<dbReference type="InterPro" id="IPR001806">
    <property type="entry name" value="Small_GTPase"/>
</dbReference>
<evidence type="ECO:0000256" key="2">
    <source>
        <dbReference type="ARBA" id="ARBA00011984"/>
    </source>
</evidence>
<dbReference type="GO" id="GO:0005525">
    <property type="term" value="F:GTP binding"/>
    <property type="evidence" value="ECO:0007669"/>
    <property type="project" value="InterPro"/>
</dbReference>
<dbReference type="AlphaFoldDB" id="A0AAE0KGG4"/>
<dbReference type="EC" id="3.6.5.2" evidence="2"/>
<keyword evidence="3 5" id="KW-0378">Hydrolase</keyword>
<comment type="catalytic activity">
    <reaction evidence="4">
        <text>GTP + H2O = GDP + phosphate + H(+)</text>
        <dbReference type="Rhea" id="RHEA:19669"/>
        <dbReference type="ChEBI" id="CHEBI:15377"/>
        <dbReference type="ChEBI" id="CHEBI:15378"/>
        <dbReference type="ChEBI" id="CHEBI:37565"/>
        <dbReference type="ChEBI" id="CHEBI:43474"/>
        <dbReference type="ChEBI" id="CHEBI:58189"/>
        <dbReference type="EC" id="3.6.5.2"/>
    </reaction>
</comment>
<dbReference type="PROSITE" id="PS51419">
    <property type="entry name" value="RAB"/>
    <property type="match status" value="1"/>
</dbReference>
<keyword evidence="6" id="KW-1185">Reference proteome</keyword>
<dbReference type="SMART" id="SM00175">
    <property type="entry name" value="RAB"/>
    <property type="match status" value="1"/>
</dbReference>
<dbReference type="InterPro" id="IPR027417">
    <property type="entry name" value="P-loop_NTPase"/>
</dbReference>